<evidence type="ECO:0000313" key="4">
    <source>
        <dbReference type="Proteomes" id="UP000886844"/>
    </source>
</evidence>
<comment type="subunit">
    <text evidence="2">Homodimer.</text>
</comment>
<dbReference type="PANTHER" id="PTHR10291:SF0">
    <property type="entry name" value="DEHYDRODOLICHYL DIPHOSPHATE SYNTHASE 2"/>
    <property type="match status" value="1"/>
</dbReference>
<dbReference type="CDD" id="cd00475">
    <property type="entry name" value="Cis_IPPS"/>
    <property type="match status" value="1"/>
</dbReference>
<comment type="function">
    <text evidence="2">Catalyzes the condensation of isopentenyl diphosphate (IPP) with allylic pyrophosphates generating different type of terpenoids.</text>
</comment>
<dbReference type="InterPro" id="IPR018520">
    <property type="entry name" value="UPP_synth-like_CS"/>
</dbReference>
<dbReference type="AlphaFoldDB" id="A0A9D1YYQ5"/>
<feature type="active site" description="Proton acceptor" evidence="2">
    <location>
        <position position="64"/>
    </location>
</feature>
<reference evidence="3" key="2">
    <citation type="submission" date="2021-04" db="EMBL/GenBank/DDBJ databases">
        <authorList>
            <person name="Gilroy R."/>
        </authorList>
    </citation>
    <scope>NUCLEOTIDE SEQUENCE</scope>
    <source>
        <strain evidence="3">5134</strain>
    </source>
</reference>
<protein>
    <recommendedName>
        <fullName evidence="2">Isoprenyl transferase</fullName>
        <ecNumber evidence="2">2.5.1.-</ecNumber>
    </recommendedName>
</protein>
<dbReference type="PROSITE" id="PS01066">
    <property type="entry name" value="UPP_SYNTHASE"/>
    <property type="match status" value="1"/>
</dbReference>
<dbReference type="InterPro" id="IPR036424">
    <property type="entry name" value="UPP_synth-like_sf"/>
</dbReference>
<proteinExistence type="inferred from homology"/>
<dbReference type="GO" id="GO:0045547">
    <property type="term" value="F:ditrans,polycis-polyprenyl diphosphate synthase [(2E,6E)-farnesyl diphosphate specific] activity"/>
    <property type="evidence" value="ECO:0007669"/>
    <property type="project" value="TreeGrafter"/>
</dbReference>
<feature type="binding site" evidence="2">
    <location>
        <position position="16"/>
    </location>
    <ligand>
        <name>Mg(2+)</name>
        <dbReference type="ChEBI" id="CHEBI:18420"/>
    </ligand>
</feature>
<feature type="binding site" evidence="2">
    <location>
        <position position="29"/>
    </location>
    <ligand>
        <name>substrate</name>
    </ligand>
</feature>
<comment type="similarity">
    <text evidence="2">Belongs to the UPP synthase family.</text>
</comment>
<dbReference type="PANTHER" id="PTHR10291">
    <property type="entry name" value="DEHYDRODOLICHYL DIPHOSPHATE SYNTHASE FAMILY MEMBER"/>
    <property type="match status" value="1"/>
</dbReference>
<feature type="binding site" evidence="2">
    <location>
        <begin position="190"/>
        <end position="192"/>
    </location>
    <ligand>
        <name>substrate</name>
    </ligand>
</feature>
<feature type="binding site" evidence="2">
    <location>
        <position position="67"/>
    </location>
    <ligand>
        <name>substrate</name>
    </ligand>
</feature>
<feature type="binding site" evidence="2">
    <location>
        <begin position="17"/>
        <end position="20"/>
    </location>
    <ligand>
        <name>substrate</name>
    </ligand>
</feature>
<dbReference type="NCBIfam" id="NF011405">
    <property type="entry name" value="PRK14830.1"/>
    <property type="match status" value="1"/>
</dbReference>
<keyword evidence="2" id="KW-0479">Metal-binding</keyword>
<dbReference type="Gene3D" id="3.40.1180.10">
    <property type="entry name" value="Decaprenyl diphosphate synthase-like"/>
    <property type="match status" value="1"/>
</dbReference>
<sequence>MSELKRIPQHVAIIMDGNGRWAELRGLERCEGHAAGVEPVRASLRAAARHGVKFLTLYAFSTENWGRPSAEVDALMELFCQSVVNEAPELIRQGVRVRMIGERSRFSEKVQKALAEIEQRTAEGKTITLILALNYSSRSEITRAVRRIAEKVAAGEIAPDQIQEATVAENLDTAPYPDPDLIIRTSGEQRLSNFLLWQASYAELWFPGVLWPDFNEEEFDKAIDEYAHRDRRFGLVKGK</sequence>
<dbReference type="EC" id="2.5.1.-" evidence="2"/>
<feature type="binding site" evidence="2">
    <location>
        <position position="33"/>
    </location>
    <ligand>
        <name>substrate</name>
    </ligand>
</feature>
<gene>
    <name evidence="3" type="ORF">H9828_01150</name>
</gene>
<name>A0A9D1YYQ5_9BACT</name>
<keyword evidence="2" id="KW-0460">Magnesium</keyword>
<dbReference type="NCBIfam" id="TIGR00055">
    <property type="entry name" value="uppS"/>
    <property type="match status" value="1"/>
</dbReference>
<dbReference type="GO" id="GO:0016094">
    <property type="term" value="P:polyprenol biosynthetic process"/>
    <property type="evidence" value="ECO:0007669"/>
    <property type="project" value="TreeGrafter"/>
</dbReference>
<dbReference type="SUPFAM" id="SSF64005">
    <property type="entry name" value="Undecaprenyl diphosphate synthase"/>
    <property type="match status" value="1"/>
</dbReference>
<dbReference type="Pfam" id="PF01255">
    <property type="entry name" value="Prenyltransf"/>
    <property type="match status" value="1"/>
</dbReference>
<evidence type="ECO:0000256" key="2">
    <source>
        <dbReference type="HAMAP-Rule" id="MF_01139"/>
    </source>
</evidence>
<organism evidence="3 4">
    <name type="scientific">Candidatus Alistipes intestinigallinarum</name>
    <dbReference type="NCBI Taxonomy" id="2838440"/>
    <lineage>
        <taxon>Bacteria</taxon>
        <taxon>Pseudomonadati</taxon>
        <taxon>Bacteroidota</taxon>
        <taxon>Bacteroidia</taxon>
        <taxon>Bacteroidales</taxon>
        <taxon>Rikenellaceae</taxon>
        <taxon>Alistipes</taxon>
    </lineage>
</organism>
<dbReference type="HAMAP" id="MF_01139">
    <property type="entry name" value="ISPT"/>
    <property type="match status" value="1"/>
</dbReference>
<dbReference type="Proteomes" id="UP000886844">
    <property type="component" value="Unassembled WGS sequence"/>
</dbReference>
<dbReference type="EMBL" id="DXDA01000010">
    <property type="protein sequence ID" value="HIY68005.1"/>
    <property type="molecule type" value="Genomic_DNA"/>
</dbReference>
<comment type="cofactor">
    <cofactor evidence="2">
        <name>Mg(2+)</name>
        <dbReference type="ChEBI" id="CHEBI:18420"/>
    </cofactor>
    <text evidence="2">Binds 2 magnesium ions per subunit.</text>
</comment>
<evidence type="ECO:0000256" key="1">
    <source>
        <dbReference type="ARBA" id="ARBA00022679"/>
    </source>
</evidence>
<dbReference type="GO" id="GO:0000287">
    <property type="term" value="F:magnesium ion binding"/>
    <property type="evidence" value="ECO:0007669"/>
    <property type="project" value="UniProtKB-UniRule"/>
</dbReference>
<dbReference type="FunFam" id="3.40.1180.10:FF:000001">
    <property type="entry name" value="(2E,6E)-farnesyl-diphosphate-specific ditrans,polycis-undecaprenyl-diphosphate synthase"/>
    <property type="match status" value="1"/>
</dbReference>
<evidence type="ECO:0000313" key="3">
    <source>
        <dbReference type="EMBL" id="HIY68005.1"/>
    </source>
</evidence>
<keyword evidence="1 2" id="KW-0808">Transferase</keyword>
<feature type="binding site" evidence="2">
    <location>
        <position position="21"/>
    </location>
    <ligand>
        <name>substrate</name>
    </ligand>
</feature>
<feature type="binding site" evidence="2">
    <location>
        <position position="65"/>
    </location>
    <ligand>
        <name>substrate</name>
    </ligand>
</feature>
<feature type="binding site" evidence="2">
    <location>
        <begin position="61"/>
        <end position="63"/>
    </location>
    <ligand>
        <name>substrate</name>
    </ligand>
</feature>
<accession>A0A9D1YYQ5</accession>
<reference evidence="3" key="1">
    <citation type="journal article" date="2021" name="PeerJ">
        <title>Extensive microbial diversity within the chicken gut microbiome revealed by metagenomics and culture.</title>
        <authorList>
            <person name="Gilroy R."/>
            <person name="Ravi A."/>
            <person name="Getino M."/>
            <person name="Pursley I."/>
            <person name="Horton D.L."/>
            <person name="Alikhan N.F."/>
            <person name="Baker D."/>
            <person name="Gharbi K."/>
            <person name="Hall N."/>
            <person name="Watson M."/>
            <person name="Adriaenssens E.M."/>
            <person name="Foster-Nyarko E."/>
            <person name="Jarju S."/>
            <person name="Secka A."/>
            <person name="Antonio M."/>
            <person name="Oren A."/>
            <person name="Chaudhuri R.R."/>
            <person name="La Ragione R."/>
            <person name="Hildebrand F."/>
            <person name="Pallen M.J."/>
        </authorList>
    </citation>
    <scope>NUCLEOTIDE SEQUENCE</scope>
    <source>
        <strain evidence="3">5134</strain>
    </source>
</reference>
<feature type="binding site" evidence="2">
    <location>
        <position position="203"/>
    </location>
    <ligand>
        <name>Mg(2+)</name>
        <dbReference type="ChEBI" id="CHEBI:18420"/>
    </ligand>
</feature>
<feature type="binding site" evidence="2">
    <location>
        <position position="184"/>
    </location>
    <ligand>
        <name>substrate</name>
    </ligand>
</feature>
<dbReference type="InterPro" id="IPR001441">
    <property type="entry name" value="UPP_synth-like"/>
</dbReference>
<comment type="caution">
    <text evidence="3">The sequence shown here is derived from an EMBL/GenBank/DDBJ whole genome shotgun (WGS) entry which is preliminary data.</text>
</comment>
<feature type="active site" evidence="2">
    <location>
        <position position="16"/>
    </location>
</feature>